<proteinExistence type="predicted"/>
<dbReference type="PROSITE" id="PS51257">
    <property type="entry name" value="PROKAR_LIPOPROTEIN"/>
    <property type="match status" value="1"/>
</dbReference>
<evidence type="ECO:0000313" key="4">
    <source>
        <dbReference type="EMBL" id="SUJ18140.1"/>
    </source>
</evidence>
<dbReference type="InterPro" id="IPR034982">
    <property type="entry name" value="Imelysin-like_IrpA"/>
</dbReference>
<dbReference type="Pfam" id="PF09375">
    <property type="entry name" value="Peptidase_M75"/>
    <property type="match status" value="1"/>
</dbReference>
<dbReference type="InterPro" id="IPR018976">
    <property type="entry name" value="Imelysin-like"/>
</dbReference>
<dbReference type="AlphaFoldDB" id="A0A380CD96"/>
<comment type="subcellular location">
    <subcellularLocation>
        <location evidence="1">Cell envelope</location>
    </subcellularLocation>
</comment>
<gene>
    <name evidence="4" type="ORF">NCTC11388_02743</name>
</gene>
<name>A0A380CD96_SPHSI</name>
<evidence type="ECO:0000313" key="5">
    <source>
        <dbReference type="Proteomes" id="UP000254893"/>
    </source>
</evidence>
<evidence type="ECO:0000256" key="2">
    <source>
        <dbReference type="ARBA" id="ARBA00022729"/>
    </source>
</evidence>
<keyword evidence="2" id="KW-0732">Signal</keyword>
<dbReference type="RefSeq" id="WP_115170499.1">
    <property type="nucleotide sequence ID" value="NZ_UGYW01000002.1"/>
</dbReference>
<organism evidence="4 5">
    <name type="scientific">Sphingobacterium spiritivorum</name>
    <name type="common">Flavobacterium spiritivorum</name>
    <dbReference type="NCBI Taxonomy" id="258"/>
    <lineage>
        <taxon>Bacteria</taxon>
        <taxon>Pseudomonadati</taxon>
        <taxon>Bacteroidota</taxon>
        <taxon>Sphingobacteriia</taxon>
        <taxon>Sphingobacteriales</taxon>
        <taxon>Sphingobacteriaceae</taxon>
        <taxon>Sphingobacterium</taxon>
    </lineage>
</organism>
<feature type="domain" description="Imelysin-like" evidence="3">
    <location>
        <begin position="40"/>
        <end position="317"/>
    </location>
</feature>
<reference evidence="4 5" key="1">
    <citation type="submission" date="2018-06" db="EMBL/GenBank/DDBJ databases">
        <authorList>
            <consortium name="Pathogen Informatics"/>
            <person name="Doyle S."/>
        </authorList>
    </citation>
    <scope>NUCLEOTIDE SEQUENCE [LARGE SCALE GENOMIC DNA]</scope>
    <source>
        <strain evidence="4 5">NCTC11388</strain>
    </source>
</reference>
<protein>
    <submittedName>
        <fullName evidence="4">Uncharacterized iron-regulated protein</fullName>
    </submittedName>
</protein>
<sequence length="328" mass="36885">MKNRFLGLVILPVLVSCSAGQDKINTQIKIIDNIESHIIIPTHQLLCERVIDLQGAIQRIEIGNDISLLQARDAWVETRELWEQAEGYAIGESKIVRIRQRMDESPYALSQQQPDRINKGEFQQIEYILWGSDGMRMAADLTETDLASLMTISDSMVVQTNQLLAFAKETAWTKAKLKAKNEEQRSQICQQRMKDYVGGMIGVTQQILETKITEPDAPISAVQIEEPYSDNTKSDILNNIIAIENLYTGRLDLHKGAGIAAVVDRQDKILDETLRKSIEDSKKAVNALPESYSMALSNDRDAVLVAKVKLQTLQELLKDRLLPLVSQI</sequence>
<dbReference type="GO" id="GO:0030313">
    <property type="term" value="C:cell envelope"/>
    <property type="evidence" value="ECO:0007669"/>
    <property type="project" value="UniProtKB-SubCell"/>
</dbReference>
<dbReference type="EMBL" id="UGYW01000002">
    <property type="protein sequence ID" value="SUJ18140.1"/>
    <property type="molecule type" value="Genomic_DNA"/>
</dbReference>
<dbReference type="Gene3D" id="1.20.1420.20">
    <property type="entry name" value="M75 peptidase, HXXE motif"/>
    <property type="match status" value="1"/>
</dbReference>
<accession>A0A380CD96</accession>
<dbReference type="InterPro" id="IPR038352">
    <property type="entry name" value="Imelysin_sf"/>
</dbReference>
<evidence type="ECO:0000256" key="1">
    <source>
        <dbReference type="ARBA" id="ARBA00004196"/>
    </source>
</evidence>
<dbReference type="CDD" id="cd14658">
    <property type="entry name" value="Imelysin-like_IrpA"/>
    <property type="match status" value="1"/>
</dbReference>
<evidence type="ECO:0000259" key="3">
    <source>
        <dbReference type="Pfam" id="PF09375"/>
    </source>
</evidence>
<dbReference type="Proteomes" id="UP000254893">
    <property type="component" value="Unassembled WGS sequence"/>
</dbReference>